<keyword evidence="3" id="KW-0963">Cytoplasm</keyword>
<evidence type="ECO:0000256" key="9">
    <source>
        <dbReference type="ARBA" id="ARBA00046435"/>
    </source>
</evidence>
<evidence type="ECO:0000256" key="4">
    <source>
        <dbReference type="ARBA" id="ARBA00022846"/>
    </source>
</evidence>
<evidence type="ECO:0000313" key="13">
    <source>
        <dbReference type="Proteomes" id="UP000699462"/>
    </source>
</evidence>
<evidence type="ECO:0000256" key="10">
    <source>
        <dbReference type="SAM" id="Coils"/>
    </source>
</evidence>
<comment type="caution">
    <text evidence="12">The sequence shown here is derived from an EMBL/GenBank/DDBJ whole genome shotgun (WGS) entry which is preliminary data.</text>
</comment>
<feature type="region of interest" description="Disordered" evidence="11">
    <location>
        <begin position="41"/>
        <end position="66"/>
    </location>
</feature>
<keyword evidence="8" id="KW-0966">Cell projection</keyword>
<keyword evidence="7" id="KW-0206">Cytoskeleton</keyword>
<keyword evidence="4" id="KW-0282">Flagellum</keyword>
<evidence type="ECO:0000256" key="6">
    <source>
        <dbReference type="ARBA" id="ARBA00023069"/>
    </source>
</evidence>
<feature type="coiled-coil region" evidence="10">
    <location>
        <begin position="164"/>
        <end position="234"/>
    </location>
</feature>
<dbReference type="PANTHER" id="PTHR14517:SF6">
    <property type="entry name" value="RE41410P"/>
    <property type="match status" value="1"/>
</dbReference>
<dbReference type="InterPro" id="IPR008805">
    <property type="entry name" value="RIB43A"/>
</dbReference>
<keyword evidence="5 10" id="KW-0175">Coiled coil</keyword>
<evidence type="ECO:0000256" key="1">
    <source>
        <dbReference type="ARBA" id="ARBA00004611"/>
    </source>
</evidence>
<dbReference type="Pfam" id="PF05914">
    <property type="entry name" value="RIB43A"/>
    <property type="match status" value="1"/>
</dbReference>
<evidence type="ECO:0000256" key="8">
    <source>
        <dbReference type="ARBA" id="ARBA00023273"/>
    </source>
</evidence>
<organism evidence="12 13">
    <name type="scientific">Paragonimus westermani</name>
    <dbReference type="NCBI Taxonomy" id="34504"/>
    <lineage>
        <taxon>Eukaryota</taxon>
        <taxon>Metazoa</taxon>
        <taxon>Spiralia</taxon>
        <taxon>Lophotrochozoa</taxon>
        <taxon>Platyhelminthes</taxon>
        <taxon>Trematoda</taxon>
        <taxon>Digenea</taxon>
        <taxon>Plagiorchiida</taxon>
        <taxon>Troglotremata</taxon>
        <taxon>Troglotrematidae</taxon>
        <taxon>Paragonimus</taxon>
    </lineage>
</organism>
<gene>
    <name evidence="12" type="ORF">P879_04734</name>
</gene>
<comment type="subcellular location">
    <subcellularLocation>
        <location evidence="1">Cytoplasm</location>
        <location evidence="1">Cytoskeleton</location>
        <location evidence="1">Flagellum axoneme</location>
    </subcellularLocation>
</comment>
<sequence>MYKLDLPIDNKEAQIIEARRQREQERQSRIFNARTRIIGVDEQSLKQQTEERKEQEKREKLRDQAYSSDAIRNDKIACILQRRQERGIREIDRSLNEFRALHQQPNSRREFDLYDPEALRKDRPARVSDDDPRCGVSSIQKFEGEDLNSQARNQYQREQMQNWFERQIEERKRAEAAQKEAERLNGLKRRELDQRACELAKAEEECRRAINVAVQRFNAALKTEQEQRKLMKAKQEQDDNMTEICNAIYSDLLTENPAQAISAFGPNRYVADRYKGMPPEQIAEIHRKQREQIEEKERLKAEEKARDAELDEQRVKSARLGILLEREIERSKKEIEKRVAEENLKLTLDQKAFQKYLDTEVYTNQPTADYFTQFNTTSR</sequence>
<keyword evidence="13" id="KW-1185">Reference proteome</keyword>
<feature type="compositionally biased region" description="Basic and acidic residues" evidence="11">
    <location>
        <begin position="48"/>
        <end position="63"/>
    </location>
</feature>
<evidence type="ECO:0008006" key="14">
    <source>
        <dbReference type="Google" id="ProtNLM"/>
    </source>
</evidence>
<dbReference type="Proteomes" id="UP000699462">
    <property type="component" value="Unassembled WGS sequence"/>
</dbReference>
<evidence type="ECO:0000256" key="2">
    <source>
        <dbReference type="ARBA" id="ARBA00006875"/>
    </source>
</evidence>
<feature type="coiled-coil region" evidence="10">
    <location>
        <begin position="282"/>
        <end position="345"/>
    </location>
</feature>
<dbReference type="PANTHER" id="PTHR14517">
    <property type="entry name" value="RIB43A-RELATED"/>
    <property type="match status" value="1"/>
</dbReference>
<name>A0A8T0DAI1_9TREM</name>
<reference evidence="12 13" key="1">
    <citation type="submission" date="2019-07" db="EMBL/GenBank/DDBJ databases">
        <title>Annotation for the trematode Paragonimus westermani.</title>
        <authorList>
            <person name="Choi Y.-J."/>
        </authorList>
    </citation>
    <scope>NUCLEOTIDE SEQUENCE [LARGE SCALE GENOMIC DNA]</scope>
    <source>
        <strain evidence="12">180907_Pwestermani</strain>
    </source>
</reference>
<evidence type="ECO:0000256" key="3">
    <source>
        <dbReference type="ARBA" id="ARBA00022490"/>
    </source>
</evidence>
<comment type="similarity">
    <text evidence="2">Belongs to the RIB43A family.</text>
</comment>
<evidence type="ECO:0000256" key="7">
    <source>
        <dbReference type="ARBA" id="ARBA00023212"/>
    </source>
</evidence>
<evidence type="ECO:0000313" key="12">
    <source>
        <dbReference type="EMBL" id="KAF8564863.1"/>
    </source>
</evidence>
<keyword evidence="6" id="KW-0969">Cilium</keyword>
<dbReference type="EMBL" id="JTDF01007734">
    <property type="protein sequence ID" value="KAF8564863.1"/>
    <property type="molecule type" value="Genomic_DNA"/>
</dbReference>
<protein>
    <recommendedName>
        <fullName evidence="14">RIB43A-like with coiled-coils protein 2</fullName>
    </recommendedName>
</protein>
<evidence type="ECO:0000256" key="5">
    <source>
        <dbReference type="ARBA" id="ARBA00023054"/>
    </source>
</evidence>
<comment type="subunit">
    <text evidence="9">Microtubule inner protein component of sperm flagellar doublet microtubules.</text>
</comment>
<evidence type="ECO:0000256" key="11">
    <source>
        <dbReference type="SAM" id="MobiDB-lite"/>
    </source>
</evidence>
<accession>A0A8T0DAI1</accession>
<dbReference type="AlphaFoldDB" id="A0A8T0DAI1"/>
<proteinExistence type="inferred from homology"/>
<dbReference type="OrthoDB" id="429119at2759"/>